<dbReference type="InterPro" id="IPR007259">
    <property type="entry name" value="GCP"/>
</dbReference>
<reference evidence="11" key="1">
    <citation type="submission" date="2017-03" db="EMBL/GenBank/DDBJ databases">
        <title>Genomes of endolithic fungi from Antarctica.</title>
        <authorList>
            <person name="Coleine C."/>
            <person name="Masonjones S."/>
            <person name="Stajich J.E."/>
        </authorList>
    </citation>
    <scope>NUCLEOTIDE SEQUENCE [LARGE SCALE GENOMIC DNA]</scope>
    <source>
        <strain evidence="11">CCFEE 5527</strain>
    </source>
</reference>
<proteinExistence type="inferred from homology"/>
<gene>
    <name evidence="10" type="ORF">B0A48_14073</name>
</gene>
<dbReference type="GO" id="GO:0007020">
    <property type="term" value="P:microtubule nucleation"/>
    <property type="evidence" value="ECO:0007669"/>
    <property type="project" value="InterPro"/>
</dbReference>
<protein>
    <recommendedName>
        <fullName evidence="6">Spindle pole body component</fullName>
    </recommendedName>
</protein>
<dbReference type="GO" id="GO:0000278">
    <property type="term" value="P:mitotic cell cycle"/>
    <property type="evidence" value="ECO:0007669"/>
    <property type="project" value="TreeGrafter"/>
</dbReference>
<evidence type="ECO:0000256" key="5">
    <source>
        <dbReference type="ARBA" id="ARBA00023212"/>
    </source>
</evidence>
<name>A0A1V8SM88_9PEZI</name>
<feature type="domain" description="Gamma tubulin complex component protein N-terminal" evidence="9">
    <location>
        <begin position="2"/>
        <end position="312"/>
    </location>
</feature>
<dbReference type="GO" id="GO:0051225">
    <property type="term" value="P:spindle assembly"/>
    <property type="evidence" value="ECO:0007669"/>
    <property type="project" value="TreeGrafter"/>
</dbReference>
<evidence type="ECO:0000256" key="2">
    <source>
        <dbReference type="ARBA" id="ARBA00010337"/>
    </source>
</evidence>
<dbReference type="GO" id="GO:0044732">
    <property type="term" value="C:mitotic spindle pole body"/>
    <property type="evidence" value="ECO:0007669"/>
    <property type="project" value="TreeGrafter"/>
</dbReference>
<feature type="region of interest" description="Disordered" evidence="7">
    <location>
        <begin position="496"/>
        <end position="522"/>
    </location>
</feature>
<dbReference type="InterPro" id="IPR040457">
    <property type="entry name" value="GCP_C"/>
</dbReference>
<organism evidence="10 11">
    <name type="scientific">Cryoendolithus antarcticus</name>
    <dbReference type="NCBI Taxonomy" id="1507870"/>
    <lineage>
        <taxon>Eukaryota</taxon>
        <taxon>Fungi</taxon>
        <taxon>Dikarya</taxon>
        <taxon>Ascomycota</taxon>
        <taxon>Pezizomycotina</taxon>
        <taxon>Dothideomycetes</taxon>
        <taxon>Dothideomycetidae</taxon>
        <taxon>Cladosporiales</taxon>
        <taxon>Cladosporiaceae</taxon>
        <taxon>Cryoendolithus</taxon>
    </lineage>
</organism>
<dbReference type="Gene3D" id="1.20.120.1900">
    <property type="entry name" value="Gamma-tubulin complex, C-terminal domain"/>
    <property type="match status" value="1"/>
</dbReference>
<evidence type="ECO:0000256" key="3">
    <source>
        <dbReference type="ARBA" id="ARBA00022490"/>
    </source>
</evidence>
<keyword evidence="4 6" id="KW-0493">Microtubule</keyword>
<dbReference type="GO" id="GO:0000922">
    <property type="term" value="C:spindle pole"/>
    <property type="evidence" value="ECO:0007669"/>
    <property type="project" value="InterPro"/>
</dbReference>
<evidence type="ECO:0000256" key="7">
    <source>
        <dbReference type="SAM" id="MobiDB-lite"/>
    </source>
</evidence>
<dbReference type="GO" id="GO:0051321">
    <property type="term" value="P:meiotic cell cycle"/>
    <property type="evidence" value="ECO:0007669"/>
    <property type="project" value="TreeGrafter"/>
</dbReference>
<evidence type="ECO:0000259" key="9">
    <source>
        <dbReference type="Pfam" id="PF17681"/>
    </source>
</evidence>
<dbReference type="GO" id="GO:0005874">
    <property type="term" value="C:microtubule"/>
    <property type="evidence" value="ECO:0007669"/>
    <property type="project" value="UniProtKB-KW"/>
</dbReference>
<dbReference type="Pfam" id="PF04130">
    <property type="entry name" value="GCP_C_terminal"/>
    <property type="match status" value="1"/>
</dbReference>
<dbReference type="PANTHER" id="PTHR19302:SF27">
    <property type="entry name" value="GAMMA-TUBULIN COMPLEX COMPONENT 4"/>
    <property type="match status" value="1"/>
</dbReference>
<evidence type="ECO:0000256" key="1">
    <source>
        <dbReference type="ARBA" id="ARBA00004267"/>
    </source>
</evidence>
<evidence type="ECO:0000259" key="8">
    <source>
        <dbReference type="Pfam" id="PF04130"/>
    </source>
</evidence>
<dbReference type="GO" id="GO:0051011">
    <property type="term" value="F:microtubule minus-end binding"/>
    <property type="evidence" value="ECO:0007669"/>
    <property type="project" value="TreeGrafter"/>
</dbReference>
<dbReference type="InterPro" id="IPR042241">
    <property type="entry name" value="GCP_C_sf"/>
</dbReference>
<dbReference type="PANTHER" id="PTHR19302">
    <property type="entry name" value="GAMMA TUBULIN COMPLEX PROTEIN"/>
    <property type="match status" value="1"/>
</dbReference>
<evidence type="ECO:0000313" key="11">
    <source>
        <dbReference type="Proteomes" id="UP000192596"/>
    </source>
</evidence>
<dbReference type="GO" id="GO:0000930">
    <property type="term" value="C:gamma-tubulin complex"/>
    <property type="evidence" value="ECO:0007669"/>
    <property type="project" value="TreeGrafter"/>
</dbReference>
<dbReference type="GO" id="GO:0031122">
    <property type="term" value="P:cytoplasmic microtubule organization"/>
    <property type="evidence" value="ECO:0007669"/>
    <property type="project" value="TreeGrafter"/>
</dbReference>
<dbReference type="AlphaFoldDB" id="A0A1V8SM88"/>
<dbReference type="OrthoDB" id="78652at2759"/>
<evidence type="ECO:0000256" key="4">
    <source>
        <dbReference type="ARBA" id="ARBA00022701"/>
    </source>
</evidence>
<keyword evidence="5 6" id="KW-0206">Cytoskeleton</keyword>
<keyword evidence="3 6" id="KW-0963">Cytoplasm</keyword>
<comment type="similarity">
    <text evidence="2 6">Belongs to the TUBGCP family.</text>
</comment>
<dbReference type="Proteomes" id="UP000192596">
    <property type="component" value="Unassembled WGS sequence"/>
</dbReference>
<dbReference type="EMBL" id="NAJO01000036">
    <property type="protein sequence ID" value="OQO00286.1"/>
    <property type="molecule type" value="Genomic_DNA"/>
</dbReference>
<comment type="caution">
    <text evidence="10">The sequence shown here is derived from an EMBL/GenBank/DDBJ whole genome shotgun (WGS) entry which is preliminary data.</text>
</comment>
<evidence type="ECO:0000256" key="6">
    <source>
        <dbReference type="RuleBase" id="RU363050"/>
    </source>
</evidence>
<dbReference type="STRING" id="1507870.A0A1V8SM88"/>
<comment type="subcellular location">
    <subcellularLocation>
        <location evidence="1 6">Cytoplasm</location>
        <location evidence="1 6">Cytoskeleton</location>
        <location evidence="1 6">Microtubule organizing center</location>
    </subcellularLocation>
</comment>
<feature type="domain" description="Gamma tubulin complex component C-terminal" evidence="8">
    <location>
        <begin position="322"/>
        <end position="732"/>
    </location>
</feature>
<sequence>MLHEVLLALSGHPSPLFGQHGDSPGAHDADGDLDILSPSEKGLLNSLGQLSELHTSLRTHLDGIAASHRSIISRAVATSIRQTHLARFQRKIIDVERRILTKDPSIVGAYNIVPLSTIVSGFGEWQRRMQWYWDAACFMRPDHESKSKDKQQECTGAALIDRLRADTQTGYPDIETVASELSKVAEAAWLRQLASWVLHGILPTHGADDFFLRLERSEEEPEKVVRNTVLLPSFVSKATASSMMFIGQSLRQLEYHSQQPGDRGTMTAETHALSREHSIHLARLDLPLDQLHLARAVSAIRQSLSQGVLQSLLPLSEINLLLSCMRRYFLVEDGDFALTLIAEAEKRVLAKQQGMGKLLQDHPAKALQSLSVKDSELAQCMAQTWKSLASRDDDDDDAVFTFARHRILLAAPGLNNSRPSTSHSVSSSSVKVSTIEFGDLLCTAPTCLSLAIESPLNLIFNTRDVEMYSSIHAYLIAIRRAHLRLSDLWRRTSARRDYPAPSSPRYSSTQSGRARLAKTRSRHRERMAATRRTWATSSAAIFLLSETVAFLEGEIIRCSWDHFIAWVGKPPPIEESDDSGVEVDLETSGTAAQRDPETIAAGHRAFLAALVYALLLTDVSYTKELRALLGNVDQLVLLFVRLLDLQQTLDQDDDAGLDTTHTAADERKAALDLDRARKKVDSDLKSVVNRLRQLDQERIGAARYLDLGSMETGRFETWKGGGVDRLLMKLEFGRMRDDGCDIV</sequence>
<evidence type="ECO:0000313" key="10">
    <source>
        <dbReference type="EMBL" id="OQO00286.1"/>
    </source>
</evidence>
<dbReference type="Pfam" id="PF17681">
    <property type="entry name" value="GCP_N_terminal"/>
    <property type="match status" value="1"/>
</dbReference>
<dbReference type="InterPro" id="IPR041470">
    <property type="entry name" value="GCP_N"/>
</dbReference>
<dbReference type="InParanoid" id="A0A1V8SM88"/>
<accession>A0A1V8SM88</accession>
<dbReference type="GO" id="GO:0043015">
    <property type="term" value="F:gamma-tubulin binding"/>
    <property type="evidence" value="ECO:0007669"/>
    <property type="project" value="InterPro"/>
</dbReference>
<keyword evidence="11" id="KW-1185">Reference proteome</keyword>